<gene>
    <name evidence="3" type="ORF">M9Y10_026821</name>
</gene>
<dbReference type="PROSITE" id="PS00125">
    <property type="entry name" value="SER_THR_PHOSPHATASE"/>
    <property type="match status" value="1"/>
</dbReference>
<evidence type="ECO:0000313" key="4">
    <source>
        <dbReference type="Proteomes" id="UP001470230"/>
    </source>
</evidence>
<sequence length="509" mass="58064">MDHANYIYSAFTFINSLSDEQLTIVGNQLAGGHPIPSFDEDLLIALCNDAQKIFEREANIIEIEGDVIVVGDIHGSLHDLLRIIKIIESHKSKAIFLGDYVDRGNFSLECIILLFSLKVLKPDKYFLIRGNHEFDSMCSKYGFKKEILNYHNPKKTNETSEDSIKPRAIDEFVFEFEEEEEEKENENLQLTQEVRCDDYYANHININCYKYTEKLYDAFVNTFSYLPICSIVNKTSICLHGGLSPLLDKVENINQIQRPVIDFDDNLLLSDIVWGDPSLHSSTFYNDNPRGRGKLYNGTVIVNFLKNNNLKRLIRGHECVSNGIDDLFNEKCFTVFSASSYSRDMGNSSGILKIYRENDEIETIINNPLHRLKKYDAVYYKLQSFSQAQNNKSRFSVCNQIITQYKSGFLFSKSNLSTYKSDQCIRSHLKPSSNKQLTLGETDNLGKKGLSCECFSMCGRKSRLISKFPLLKSGPRKKITSSSTCLLAKEPHILAPQTKNQAICFQSNS</sequence>
<evidence type="ECO:0000313" key="3">
    <source>
        <dbReference type="EMBL" id="KAK8841869.1"/>
    </source>
</evidence>
<dbReference type="InterPro" id="IPR029052">
    <property type="entry name" value="Metallo-depent_PP-like"/>
</dbReference>
<proteinExistence type="inferred from homology"/>
<organism evidence="3 4">
    <name type="scientific">Tritrichomonas musculus</name>
    <dbReference type="NCBI Taxonomy" id="1915356"/>
    <lineage>
        <taxon>Eukaryota</taxon>
        <taxon>Metamonada</taxon>
        <taxon>Parabasalia</taxon>
        <taxon>Tritrichomonadida</taxon>
        <taxon>Tritrichomonadidae</taxon>
        <taxon>Tritrichomonas</taxon>
    </lineage>
</organism>
<dbReference type="SUPFAM" id="SSF56300">
    <property type="entry name" value="Metallo-dependent phosphatases"/>
    <property type="match status" value="1"/>
</dbReference>
<dbReference type="Pfam" id="PF00149">
    <property type="entry name" value="Metallophos"/>
    <property type="match status" value="1"/>
</dbReference>
<feature type="domain" description="Serine/threonine specific protein phosphatases" evidence="2">
    <location>
        <begin position="128"/>
        <end position="133"/>
    </location>
</feature>
<dbReference type="PANTHER" id="PTHR11668">
    <property type="entry name" value="SERINE/THREONINE PROTEIN PHOSPHATASE"/>
    <property type="match status" value="1"/>
</dbReference>
<dbReference type="PANTHER" id="PTHR11668:SF494">
    <property type="entry name" value="PROTEIN PHOSPHATASE, PUTATIVE-RELATED"/>
    <property type="match status" value="1"/>
</dbReference>
<reference evidence="3 4" key="1">
    <citation type="submission" date="2024-04" db="EMBL/GenBank/DDBJ databases">
        <title>Tritrichomonas musculus Genome.</title>
        <authorList>
            <person name="Alves-Ferreira E."/>
            <person name="Grigg M."/>
            <person name="Lorenzi H."/>
            <person name="Galac M."/>
        </authorList>
    </citation>
    <scope>NUCLEOTIDE SEQUENCE [LARGE SCALE GENOMIC DNA]</scope>
    <source>
        <strain evidence="3 4">EAF2021</strain>
    </source>
</reference>
<dbReference type="Proteomes" id="UP001470230">
    <property type="component" value="Unassembled WGS sequence"/>
</dbReference>
<keyword evidence="4" id="KW-1185">Reference proteome</keyword>
<dbReference type="InterPro" id="IPR006186">
    <property type="entry name" value="Ser/Thr-sp_prot-phosphatase"/>
</dbReference>
<evidence type="ECO:0000256" key="1">
    <source>
        <dbReference type="RuleBase" id="RU004273"/>
    </source>
</evidence>
<name>A0ABR2H6M1_9EUKA</name>
<dbReference type="EMBL" id="JAPFFF010000040">
    <property type="protein sequence ID" value="KAK8841869.1"/>
    <property type="molecule type" value="Genomic_DNA"/>
</dbReference>
<keyword evidence="1" id="KW-0378">Hydrolase</keyword>
<dbReference type="CDD" id="cd00144">
    <property type="entry name" value="MPP_PPP_family"/>
    <property type="match status" value="1"/>
</dbReference>
<dbReference type="PRINTS" id="PR00114">
    <property type="entry name" value="STPHPHTASE"/>
</dbReference>
<dbReference type="EC" id="3.1.3.16" evidence="1"/>
<comment type="catalytic activity">
    <reaction evidence="1">
        <text>O-phospho-L-threonyl-[protein] + H2O = L-threonyl-[protein] + phosphate</text>
        <dbReference type="Rhea" id="RHEA:47004"/>
        <dbReference type="Rhea" id="RHEA-COMP:11060"/>
        <dbReference type="Rhea" id="RHEA-COMP:11605"/>
        <dbReference type="ChEBI" id="CHEBI:15377"/>
        <dbReference type="ChEBI" id="CHEBI:30013"/>
        <dbReference type="ChEBI" id="CHEBI:43474"/>
        <dbReference type="ChEBI" id="CHEBI:61977"/>
        <dbReference type="EC" id="3.1.3.16"/>
    </reaction>
</comment>
<evidence type="ECO:0000259" key="2">
    <source>
        <dbReference type="PROSITE" id="PS00125"/>
    </source>
</evidence>
<dbReference type="SMART" id="SM00156">
    <property type="entry name" value="PP2Ac"/>
    <property type="match status" value="1"/>
</dbReference>
<dbReference type="InterPro" id="IPR050341">
    <property type="entry name" value="PP1_catalytic_subunit"/>
</dbReference>
<accession>A0ABR2H6M1</accession>
<comment type="similarity">
    <text evidence="1">Belongs to the PPP phosphatase family.</text>
</comment>
<dbReference type="InterPro" id="IPR004843">
    <property type="entry name" value="Calcineurin-like_PHP"/>
</dbReference>
<protein>
    <recommendedName>
        <fullName evidence="1">Serine/threonine-protein phosphatase</fullName>
        <ecNumber evidence="1">3.1.3.16</ecNumber>
    </recommendedName>
</protein>
<comment type="caution">
    <text evidence="3">The sequence shown here is derived from an EMBL/GenBank/DDBJ whole genome shotgun (WGS) entry which is preliminary data.</text>
</comment>
<dbReference type="Gene3D" id="3.60.21.10">
    <property type="match status" value="1"/>
</dbReference>